<evidence type="ECO:0000313" key="2">
    <source>
        <dbReference type="Proteomes" id="UP000032101"/>
    </source>
</evidence>
<sequence length="64" mass="7185">MTRIGRPMLAETRNHPDDRHAIENLHQQHSERFSDQLIAFQDRAYAMGLDRGAQIAKGGVTLAA</sequence>
<gene>
    <name evidence="1" type="ORF">RL74_19165</name>
</gene>
<dbReference type="AlphaFoldDB" id="A0A0D0NEU7"/>
<organism evidence="1 2">
    <name type="scientific">Pseudomonas fluorescens</name>
    <dbReference type="NCBI Taxonomy" id="294"/>
    <lineage>
        <taxon>Bacteria</taxon>
        <taxon>Pseudomonadati</taxon>
        <taxon>Pseudomonadota</taxon>
        <taxon>Gammaproteobacteria</taxon>
        <taxon>Pseudomonadales</taxon>
        <taxon>Pseudomonadaceae</taxon>
        <taxon>Pseudomonas</taxon>
    </lineage>
</organism>
<comment type="caution">
    <text evidence="1">The sequence shown here is derived from an EMBL/GenBank/DDBJ whole genome shotgun (WGS) entry which is preliminary data.</text>
</comment>
<dbReference type="EMBL" id="JXNZ01000199">
    <property type="protein sequence ID" value="KIQ57771.1"/>
    <property type="molecule type" value="Genomic_DNA"/>
</dbReference>
<evidence type="ECO:0000313" key="1">
    <source>
        <dbReference type="EMBL" id="KIQ57771.1"/>
    </source>
</evidence>
<feature type="non-terminal residue" evidence="1">
    <location>
        <position position="64"/>
    </location>
</feature>
<proteinExistence type="predicted"/>
<dbReference type="Proteomes" id="UP000032101">
    <property type="component" value="Unassembled WGS sequence"/>
</dbReference>
<name>A0A0D0NEU7_PSEFL</name>
<protein>
    <submittedName>
        <fullName evidence="1">Uncharacterized protein</fullName>
    </submittedName>
</protein>
<accession>A0A0D0NEU7</accession>
<dbReference type="PATRIC" id="fig|294.124.peg.3947"/>
<reference evidence="1 2" key="1">
    <citation type="submission" date="2015-01" db="EMBL/GenBank/DDBJ databases">
        <title>Draft Genome Sequence of the Biocontrol and Plant Growth-Promoting Rhizobacteria (PGPR) Pseudomonas fluorescens UM270.</title>
        <authorList>
            <person name="Hernandez-Salmeron J.E."/>
            <person name="Santoyo G."/>
            <person name="Moreno-Hagelsieb G."/>
            <person name="Hernandez-Leon R."/>
        </authorList>
    </citation>
    <scope>NUCLEOTIDE SEQUENCE [LARGE SCALE GENOMIC DNA]</scope>
    <source>
        <strain evidence="1 2">UM270</strain>
    </source>
</reference>